<organism evidence="1 2">
    <name type="scientific">Pelomonas parva</name>
    <dbReference type="NCBI Taxonomy" id="3299032"/>
    <lineage>
        <taxon>Bacteria</taxon>
        <taxon>Pseudomonadati</taxon>
        <taxon>Pseudomonadota</taxon>
        <taxon>Betaproteobacteria</taxon>
        <taxon>Burkholderiales</taxon>
        <taxon>Sphaerotilaceae</taxon>
        <taxon>Roseateles</taxon>
    </lineage>
</organism>
<sequence length="135" mass="14535">MLIEGPAVTHFSRHIAPHVDAEIAESRRLEASGAVAASFTHLERAHVLGQASTVQHVRVHLQMLAWSLRHRVWKELRGQVLRVIGAATKTALGWVPTGNTGGADISPFQPLPVPPDLARVIASARCPHGTPRDGS</sequence>
<dbReference type="Proteomes" id="UP001606210">
    <property type="component" value="Unassembled WGS sequence"/>
</dbReference>
<evidence type="ECO:0000313" key="1">
    <source>
        <dbReference type="EMBL" id="MFG6432854.1"/>
    </source>
</evidence>
<name>A0ABW7F8F6_9BURK</name>
<gene>
    <name evidence="1" type="ORF">ACG00Y_23260</name>
</gene>
<reference evidence="1 2" key="1">
    <citation type="submission" date="2024-08" db="EMBL/GenBank/DDBJ databases">
        <authorList>
            <person name="Lu H."/>
        </authorList>
    </citation>
    <scope>NUCLEOTIDE SEQUENCE [LARGE SCALE GENOMIC DNA]</scope>
    <source>
        <strain evidence="1 2">LYH14W</strain>
    </source>
</reference>
<proteinExistence type="predicted"/>
<dbReference type="InterPro" id="IPR022172">
    <property type="entry name" value="DUF3703"/>
</dbReference>
<comment type="caution">
    <text evidence="1">The sequence shown here is derived from an EMBL/GenBank/DDBJ whole genome shotgun (WGS) entry which is preliminary data.</text>
</comment>
<dbReference type="EMBL" id="JBIGHV010000010">
    <property type="protein sequence ID" value="MFG6432854.1"/>
    <property type="molecule type" value="Genomic_DNA"/>
</dbReference>
<accession>A0ABW7F8F6</accession>
<dbReference type="RefSeq" id="WP_394483055.1">
    <property type="nucleotide sequence ID" value="NZ_JBIGHV010000010.1"/>
</dbReference>
<evidence type="ECO:0000313" key="2">
    <source>
        <dbReference type="Proteomes" id="UP001606210"/>
    </source>
</evidence>
<dbReference type="Pfam" id="PF12487">
    <property type="entry name" value="DUF3703"/>
    <property type="match status" value="1"/>
</dbReference>
<protein>
    <submittedName>
        <fullName evidence="1">DUF3703 domain-containing protein</fullName>
    </submittedName>
</protein>
<keyword evidence="2" id="KW-1185">Reference proteome</keyword>